<name>A0A286IAX5_9HYPH</name>
<keyword evidence="3 9" id="KW-0813">Transport</keyword>
<dbReference type="Pfam" id="PF26002">
    <property type="entry name" value="Beta-barrel_AprE"/>
    <property type="match status" value="1"/>
</dbReference>
<evidence type="ECO:0000259" key="12">
    <source>
        <dbReference type="Pfam" id="PF26002"/>
    </source>
</evidence>
<dbReference type="GO" id="GO:0015031">
    <property type="term" value="P:protein transport"/>
    <property type="evidence" value="ECO:0007669"/>
    <property type="project" value="InterPro"/>
</dbReference>
<evidence type="ECO:0000256" key="3">
    <source>
        <dbReference type="ARBA" id="ARBA00022448"/>
    </source>
</evidence>
<reference evidence="14" key="1">
    <citation type="submission" date="2017-08" db="EMBL/GenBank/DDBJ databases">
        <authorList>
            <person name="Varghese N."/>
            <person name="Submissions S."/>
        </authorList>
    </citation>
    <scope>NUCLEOTIDE SEQUENCE [LARGE SCALE GENOMIC DNA]</scope>
    <source>
        <strain evidence="14">KCTC 23107</strain>
    </source>
</reference>
<dbReference type="InterPro" id="IPR058982">
    <property type="entry name" value="Beta-barrel_AprE"/>
</dbReference>
<evidence type="ECO:0000256" key="7">
    <source>
        <dbReference type="ARBA" id="ARBA00022989"/>
    </source>
</evidence>
<evidence type="ECO:0000313" key="13">
    <source>
        <dbReference type="EMBL" id="SOE17221.1"/>
    </source>
</evidence>
<proteinExistence type="inferred from homology"/>
<evidence type="ECO:0000313" key="14">
    <source>
        <dbReference type="Proteomes" id="UP000219465"/>
    </source>
</evidence>
<dbReference type="InterPro" id="IPR058781">
    <property type="entry name" value="HH_AprE-like"/>
</dbReference>
<dbReference type="EMBL" id="OCPC01000002">
    <property type="protein sequence ID" value="SOE17221.1"/>
    <property type="molecule type" value="Genomic_DNA"/>
</dbReference>
<evidence type="ECO:0000256" key="5">
    <source>
        <dbReference type="ARBA" id="ARBA00022519"/>
    </source>
</evidence>
<dbReference type="PRINTS" id="PR01490">
    <property type="entry name" value="RTXTOXIND"/>
</dbReference>
<comment type="subcellular location">
    <subcellularLocation>
        <location evidence="1 9">Cell inner membrane</location>
        <topology evidence="1 9">Single-pass membrane protein</topology>
    </subcellularLocation>
</comment>
<dbReference type="AlphaFoldDB" id="A0A286IAX5"/>
<keyword evidence="8" id="KW-0472">Membrane</keyword>
<organism evidence="13 14">
    <name type="scientific">Hoeflea halophila</name>
    <dbReference type="NCBI Taxonomy" id="714899"/>
    <lineage>
        <taxon>Bacteria</taxon>
        <taxon>Pseudomonadati</taxon>
        <taxon>Pseudomonadota</taxon>
        <taxon>Alphaproteobacteria</taxon>
        <taxon>Hyphomicrobiales</taxon>
        <taxon>Rhizobiaceae</taxon>
        <taxon>Hoeflea</taxon>
    </lineage>
</organism>
<evidence type="ECO:0000256" key="10">
    <source>
        <dbReference type="SAM" id="Coils"/>
    </source>
</evidence>
<evidence type="ECO:0000256" key="6">
    <source>
        <dbReference type="ARBA" id="ARBA00022692"/>
    </source>
</evidence>
<dbReference type="Gene3D" id="2.40.30.170">
    <property type="match status" value="1"/>
</dbReference>
<dbReference type="PANTHER" id="PTHR30386">
    <property type="entry name" value="MEMBRANE FUSION SUBUNIT OF EMRAB-TOLC MULTIDRUG EFFLUX PUMP"/>
    <property type="match status" value="1"/>
</dbReference>
<keyword evidence="4 9" id="KW-1003">Cell membrane</keyword>
<dbReference type="InterPro" id="IPR050739">
    <property type="entry name" value="MFP"/>
</dbReference>
<evidence type="ECO:0000259" key="11">
    <source>
        <dbReference type="Pfam" id="PF25994"/>
    </source>
</evidence>
<accession>A0A286IAX5</accession>
<feature type="domain" description="AprE-like beta-barrel" evidence="12">
    <location>
        <begin position="321"/>
        <end position="410"/>
    </location>
</feature>
<keyword evidence="6" id="KW-0812">Transmembrane</keyword>
<evidence type="ECO:0000256" key="9">
    <source>
        <dbReference type="RuleBase" id="RU365093"/>
    </source>
</evidence>
<feature type="coiled-coil region" evidence="10">
    <location>
        <begin position="150"/>
        <end position="250"/>
    </location>
</feature>
<dbReference type="GO" id="GO:0005886">
    <property type="term" value="C:plasma membrane"/>
    <property type="evidence" value="ECO:0007669"/>
    <property type="project" value="UniProtKB-SubCell"/>
</dbReference>
<keyword evidence="10" id="KW-0175">Coiled coil</keyword>
<feature type="domain" description="AprE-like long alpha-helical hairpin" evidence="11">
    <location>
        <begin position="91"/>
        <end position="279"/>
    </location>
</feature>
<evidence type="ECO:0000256" key="1">
    <source>
        <dbReference type="ARBA" id="ARBA00004377"/>
    </source>
</evidence>
<comment type="similarity">
    <text evidence="2 9">Belongs to the membrane fusion protein (MFP) (TC 8.A.1) family.</text>
</comment>
<protein>
    <recommendedName>
        <fullName evidence="9">Membrane fusion protein (MFP) family protein</fullName>
    </recommendedName>
</protein>
<keyword evidence="7" id="KW-1133">Transmembrane helix</keyword>
<sequence>MVWHNGVKTGITWPVLVGLVTLATGLGGFSAWAAMAPLEGAIIAQAKVAVLGRNKVVQHLEGGIVKEIFVEDGQRVVAGDALLVLDDTAIRSQHNRLKIQLATLDAIIVRALAERNGSQTLTFPAALAASQESPVATLLKDQQAEFEAGLHQHRAKLAIMQQQIAALEEQISGHAVQKRETRFQIELLAEELQSLEALLAEGLTRKKEVLALKRSEATLKGAEGQLAAAIAQARQSIAEIRERINQTESERVGNASALLSEVRSKRSEIIEQLNSTADVSARVVVRAPVSGNVIGLAKSHPGAVIAPGQEIMTIVPEGTALVVEAQIRPQDIDEVRIGQAAWLTFSAFDPRETPPVSGEVIYVSADRLENQRTGEAYYIARLEVSKDAVPGFDPARLAPGLGAEVFITTGGRTFLNYLTAPLTRVLSRSFRET</sequence>
<gene>
    <name evidence="13" type="ORF">SAMN05877838_2114</name>
</gene>
<dbReference type="InterPro" id="IPR010129">
    <property type="entry name" value="T1SS_HlyD"/>
</dbReference>
<evidence type="ECO:0000256" key="4">
    <source>
        <dbReference type="ARBA" id="ARBA00022475"/>
    </source>
</evidence>
<dbReference type="PANTHER" id="PTHR30386:SF17">
    <property type="entry name" value="ALKALINE PROTEASE SECRETION PROTEIN APRE"/>
    <property type="match status" value="1"/>
</dbReference>
<dbReference type="NCBIfam" id="TIGR01843">
    <property type="entry name" value="type_I_hlyD"/>
    <property type="match status" value="1"/>
</dbReference>
<keyword evidence="5 9" id="KW-0997">Cell inner membrane</keyword>
<evidence type="ECO:0000256" key="8">
    <source>
        <dbReference type="ARBA" id="ARBA00023136"/>
    </source>
</evidence>
<evidence type="ECO:0000256" key="2">
    <source>
        <dbReference type="ARBA" id="ARBA00009477"/>
    </source>
</evidence>
<dbReference type="Proteomes" id="UP000219465">
    <property type="component" value="Unassembled WGS sequence"/>
</dbReference>
<dbReference type="Pfam" id="PF25994">
    <property type="entry name" value="HH_AprE"/>
    <property type="match status" value="1"/>
</dbReference>
<keyword evidence="14" id="KW-1185">Reference proteome</keyword>